<dbReference type="InterPro" id="IPR010998">
    <property type="entry name" value="Integrase_recombinase_N"/>
</dbReference>
<evidence type="ECO:0000256" key="1">
    <source>
        <dbReference type="ARBA" id="ARBA00008857"/>
    </source>
</evidence>
<dbReference type="Gene3D" id="1.10.150.130">
    <property type="match status" value="1"/>
</dbReference>
<dbReference type="SUPFAM" id="SSF56349">
    <property type="entry name" value="DNA breaking-rejoining enzymes"/>
    <property type="match status" value="1"/>
</dbReference>
<keyword evidence="2" id="KW-0229">DNA integration</keyword>
<evidence type="ECO:0000256" key="2">
    <source>
        <dbReference type="ARBA" id="ARBA00022908"/>
    </source>
</evidence>
<protein>
    <submittedName>
        <fullName evidence="8">Integrase</fullName>
    </submittedName>
</protein>
<keyword evidence="4" id="KW-0233">DNA recombination</keyword>
<dbReference type="InterPro" id="IPR013762">
    <property type="entry name" value="Integrase-like_cat_sf"/>
</dbReference>
<organism evidence="8 9">
    <name type="scientific">Desulfomicrobium macestii</name>
    <dbReference type="NCBI Taxonomy" id="90731"/>
    <lineage>
        <taxon>Bacteria</taxon>
        <taxon>Pseudomonadati</taxon>
        <taxon>Thermodesulfobacteriota</taxon>
        <taxon>Desulfovibrionia</taxon>
        <taxon>Desulfovibrionales</taxon>
        <taxon>Desulfomicrobiaceae</taxon>
        <taxon>Desulfomicrobium</taxon>
    </lineage>
</organism>
<keyword evidence="3 5" id="KW-0238">DNA-binding</keyword>
<proteinExistence type="inferred from homology"/>
<evidence type="ECO:0000259" key="7">
    <source>
        <dbReference type="PROSITE" id="PS51900"/>
    </source>
</evidence>
<dbReference type="Proteomes" id="UP000639010">
    <property type="component" value="Unassembled WGS sequence"/>
</dbReference>
<comment type="caution">
    <text evidence="8">The sequence shown here is derived from an EMBL/GenBank/DDBJ whole genome shotgun (WGS) entry which is preliminary data.</text>
</comment>
<dbReference type="EMBL" id="JADBGG010000049">
    <property type="protein sequence ID" value="MBE1427193.1"/>
    <property type="molecule type" value="Genomic_DNA"/>
</dbReference>
<comment type="similarity">
    <text evidence="1">Belongs to the 'phage' integrase family.</text>
</comment>
<name>A0ABR9H8Z0_9BACT</name>
<dbReference type="PANTHER" id="PTHR30349:SF41">
    <property type="entry name" value="INTEGRASE_RECOMBINASE PROTEIN MJ0367-RELATED"/>
    <property type="match status" value="1"/>
</dbReference>
<sequence length="617" mass="71676">MRKSASHSKPLSVVSGPPIAPSDQISKITRRKKNTYSPSNLYLKGKFYYFRASIPKKFRVGIGQSEVRIGLQTPYIGEARRIATKLRVRMDEILDENVPVSPEHLRKELLVRFIKVLEQDEKVHISHREIKDRLQEYLRKQLNLHSQNINMRPRVQIEENESISDGQFSDACARILSSAVNNPDLLANDGFIGVVHLMKEGVFKPDEVTKDNVLEIINEFIKTQITCHDIVSARSNGDFVKELPLYNERAKQNNQIDVRSSTPKEETKIPSLKFSELANKYIDSKISDEAWKSHSLPDHKSRLNTFIEVMGDKAIDEITRDDMRKYRETLRKLPPNRAKSKLYKGKSIERILKMEPKTVYSVKTVNIFVEAASSLFEWAMREGIMTFNPAKSLSIKDDRQEIDLRDAITVDDLKILLSHPDFKMKKIKRPSFYWAPIIALYTGMRLEEICQLHCDDIYKVDDLWVIDINLNKSRNGLVEKKLKTKNSVRIIPVHSKLIELGLLQYRDKIVKNKHERLFPDLKLSANISKYGRQVGKFFSDMIKKCDIAGKKSFHSLRHTFSDYFKVRNLHTDVFRQVFGHEIEMLASRQYGSKFSPRICYDEVILKIEYDIWGKFVI</sequence>
<evidence type="ECO:0000313" key="8">
    <source>
        <dbReference type="EMBL" id="MBE1427193.1"/>
    </source>
</evidence>
<evidence type="ECO:0000259" key="6">
    <source>
        <dbReference type="PROSITE" id="PS51898"/>
    </source>
</evidence>
<dbReference type="RefSeq" id="WP_192624962.1">
    <property type="nucleotide sequence ID" value="NZ_JADBGG010000049.1"/>
</dbReference>
<keyword evidence="9" id="KW-1185">Reference proteome</keyword>
<dbReference type="InterPro" id="IPR050090">
    <property type="entry name" value="Tyrosine_recombinase_XerCD"/>
</dbReference>
<reference evidence="8 9" key="1">
    <citation type="submission" date="2020-10" db="EMBL/GenBank/DDBJ databases">
        <title>Genomic Encyclopedia of Type Strains, Phase IV (KMG-IV): sequencing the most valuable type-strain genomes for metagenomic binning, comparative biology and taxonomic classification.</title>
        <authorList>
            <person name="Goeker M."/>
        </authorList>
    </citation>
    <scope>NUCLEOTIDE SEQUENCE [LARGE SCALE GENOMIC DNA]</scope>
    <source>
        <strain evidence="8 9">DSM 4194</strain>
    </source>
</reference>
<feature type="domain" description="Core-binding (CB)" evidence="7">
    <location>
        <begin position="272"/>
        <end position="380"/>
    </location>
</feature>
<dbReference type="PANTHER" id="PTHR30349">
    <property type="entry name" value="PHAGE INTEGRASE-RELATED"/>
    <property type="match status" value="1"/>
</dbReference>
<dbReference type="InterPro" id="IPR046668">
    <property type="entry name" value="DUF6538"/>
</dbReference>
<dbReference type="Gene3D" id="1.10.443.10">
    <property type="entry name" value="Intergrase catalytic core"/>
    <property type="match status" value="1"/>
</dbReference>
<dbReference type="PROSITE" id="PS51898">
    <property type="entry name" value="TYR_RECOMBINASE"/>
    <property type="match status" value="1"/>
</dbReference>
<evidence type="ECO:0000313" key="9">
    <source>
        <dbReference type="Proteomes" id="UP000639010"/>
    </source>
</evidence>
<feature type="domain" description="Tyr recombinase" evidence="6">
    <location>
        <begin position="403"/>
        <end position="610"/>
    </location>
</feature>
<gene>
    <name evidence="8" type="ORF">H4684_003882</name>
</gene>
<dbReference type="Pfam" id="PF20172">
    <property type="entry name" value="DUF6538"/>
    <property type="match status" value="1"/>
</dbReference>
<accession>A0ABR9H8Z0</accession>
<dbReference type="PROSITE" id="PS51900">
    <property type="entry name" value="CB"/>
    <property type="match status" value="1"/>
</dbReference>
<evidence type="ECO:0000256" key="3">
    <source>
        <dbReference type="ARBA" id="ARBA00023125"/>
    </source>
</evidence>
<dbReference type="CDD" id="cd01184">
    <property type="entry name" value="INT_C_like_1"/>
    <property type="match status" value="1"/>
</dbReference>
<dbReference type="InterPro" id="IPR044068">
    <property type="entry name" value="CB"/>
</dbReference>
<dbReference type="InterPro" id="IPR011010">
    <property type="entry name" value="DNA_brk_join_enz"/>
</dbReference>
<dbReference type="InterPro" id="IPR002104">
    <property type="entry name" value="Integrase_catalytic"/>
</dbReference>
<evidence type="ECO:0000256" key="4">
    <source>
        <dbReference type="ARBA" id="ARBA00023172"/>
    </source>
</evidence>
<evidence type="ECO:0000256" key="5">
    <source>
        <dbReference type="PROSITE-ProRule" id="PRU01248"/>
    </source>
</evidence>
<dbReference type="Pfam" id="PF00589">
    <property type="entry name" value="Phage_integrase"/>
    <property type="match status" value="1"/>
</dbReference>